<accession>A0A0C2XF41</accession>
<evidence type="ECO:0000313" key="4">
    <source>
        <dbReference type="Proteomes" id="UP000054097"/>
    </source>
</evidence>
<dbReference type="PROSITE" id="PS50181">
    <property type="entry name" value="FBOX"/>
    <property type="match status" value="1"/>
</dbReference>
<sequence>MSSNRPHAYHLPSDSEFAHTQLIISHRRDRIEHIDKTIEAEKTSLDIAITTLENGFAPSIANIRANIQRLIAEEEAKITQLNKERAVTEEKLREASTKKVRKLELERAALDKEIGNDRGFIAPIRRLPSELLSEIFIWFEINGNPWPLTKVSRSWRSVALRTPQLWGQIIITESIGSIKSSYTRPYGYSELGRKLKTAPSEEQGREGAQRCKTVKGLETALKLAGTTPLRVVISIGDSDDYIYLGFVDGLGVKKERVAMLNLLTQNFPRIQSLIIRNLPDLRRGDAADDFPSVFQGKLPNLQELEVNPTTRNAFTNALMASVQASSRNLKSLTYSQPSGLWGNMDVVINVNLGKESISTLTSLRLGGSSLPFDKAVWESMVHLRELEFSGLPLTEWSAASLPSLTRLTISAGTATDLGGHFPRLKYLFLDSLTLTAPPFSITAPLLETLVIHGDHLEAARMLEAPVLESLEICSKFMKKAEANQLITTVWDDAGVTAGRCLNPKKLRIDVDANDGVVVKALKQMGRLEDLQLGIRAKMNVRRKLLGDLATIGKRNGKGVKEGVPTVCPNLKRLEVFPGQWISRDRPMSGAGEKLQIQTLLNAITTARPSVECVLKEEEYADGLDLGDLFWAYD</sequence>
<gene>
    <name evidence="3" type="ORF">M408DRAFT_24386</name>
</gene>
<dbReference type="SUPFAM" id="SSF52047">
    <property type="entry name" value="RNI-like"/>
    <property type="match status" value="1"/>
</dbReference>
<dbReference type="PANTHER" id="PTHR38926:SF5">
    <property type="entry name" value="F-BOX AND LEUCINE-RICH REPEAT PROTEIN 6"/>
    <property type="match status" value="1"/>
</dbReference>
<dbReference type="InterPro" id="IPR032675">
    <property type="entry name" value="LRR_dom_sf"/>
</dbReference>
<evidence type="ECO:0000259" key="2">
    <source>
        <dbReference type="PROSITE" id="PS50181"/>
    </source>
</evidence>
<organism evidence="3 4">
    <name type="scientific">Serendipita vermifera MAFF 305830</name>
    <dbReference type="NCBI Taxonomy" id="933852"/>
    <lineage>
        <taxon>Eukaryota</taxon>
        <taxon>Fungi</taxon>
        <taxon>Dikarya</taxon>
        <taxon>Basidiomycota</taxon>
        <taxon>Agaricomycotina</taxon>
        <taxon>Agaricomycetes</taxon>
        <taxon>Sebacinales</taxon>
        <taxon>Serendipitaceae</taxon>
        <taxon>Serendipita</taxon>
    </lineage>
</organism>
<reference evidence="4" key="2">
    <citation type="submission" date="2015-01" db="EMBL/GenBank/DDBJ databases">
        <title>Evolutionary Origins and Diversification of the Mycorrhizal Mutualists.</title>
        <authorList>
            <consortium name="DOE Joint Genome Institute"/>
            <consortium name="Mycorrhizal Genomics Consortium"/>
            <person name="Kohler A."/>
            <person name="Kuo A."/>
            <person name="Nagy L.G."/>
            <person name="Floudas D."/>
            <person name="Copeland A."/>
            <person name="Barry K.W."/>
            <person name="Cichocki N."/>
            <person name="Veneault-Fourrey C."/>
            <person name="LaButti K."/>
            <person name="Lindquist E.A."/>
            <person name="Lipzen A."/>
            <person name="Lundell T."/>
            <person name="Morin E."/>
            <person name="Murat C."/>
            <person name="Riley R."/>
            <person name="Ohm R."/>
            <person name="Sun H."/>
            <person name="Tunlid A."/>
            <person name="Henrissat B."/>
            <person name="Grigoriev I.V."/>
            <person name="Hibbett D.S."/>
            <person name="Martin F."/>
        </authorList>
    </citation>
    <scope>NUCLEOTIDE SEQUENCE [LARGE SCALE GENOMIC DNA]</scope>
    <source>
        <strain evidence="4">MAFF 305830</strain>
    </source>
</reference>
<dbReference type="Gene3D" id="3.80.10.10">
    <property type="entry name" value="Ribonuclease Inhibitor"/>
    <property type="match status" value="1"/>
</dbReference>
<dbReference type="PANTHER" id="PTHR38926">
    <property type="entry name" value="F-BOX DOMAIN CONTAINING PROTEIN, EXPRESSED"/>
    <property type="match status" value="1"/>
</dbReference>
<protein>
    <recommendedName>
        <fullName evidence="2">F-box domain-containing protein</fullName>
    </recommendedName>
</protein>
<dbReference type="AlphaFoldDB" id="A0A0C2XF41"/>
<evidence type="ECO:0000313" key="3">
    <source>
        <dbReference type="EMBL" id="KIM27757.1"/>
    </source>
</evidence>
<name>A0A0C2XF41_SERVB</name>
<keyword evidence="1" id="KW-0175">Coiled coil</keyword>
<dbReference type="InterPro" id="IPR001810">
    <property type="entry name" value="F-box_dom"/>
</dbReference>
<feature type="domain" description="F-box" evidence="2">
    <location>
        <begin position="121"/>
        <end position="169"/>
    </location>
</feature>
<dbReference type="HOGENOM" id="CLU_455052_0_0_1"/>
<dbReference type="Proteomes" id="UP000054097">
    <property type="component" value="Unassembled WGS sequence"/>
</dbReference>
<feature type="coiled-coil region" evidence="1">
    <location>
        <begin position="64"/>
        <end position="113"/>
    </location>
</feature>
<dbReference type="OrthoDB" id="3365698at2759"/>
<proteinExistence type="predicted"/>
<dbReference type="EMBL" id="KN824297">
    <property type="protein sequence ID" value="KIM27757.1"/>
    <property type="molecule type" value="Genomic_DNA"/>
</dbReference>
<evidence type="ECO:0000256" key="1">
    <source>
        <dbReference type="SAM" id="Coils"/>
    </source>
</evidence>
<reference evidence="3 4" key="1">
    <citation type="submission" date="2014-04" db="EMBL/GenBank/DDBJ databases">
        <authorList>
            <consortium name="DOE Joint Genome Institute"/>
            <person name="Kuo A."/>
            <person name="Zuccaro A."/>
            <person name="Kohler A."/>
            <person name="Nagy L.G."/>
            <person name="Floudas D."/>
            <person name="Copeland A."/>
            <person name="Barry K.W."/>
            <person name="Cichocki N."/>
            <person name="Veneault-Fourrey C."/>
            <person name="LaButti K."/>
            <person name="Lindquist E.A."/>
            <person name="Lipzen A."/>
            <person name="Lundell T."/>
            <person name="Morin E."/>
            <person name="Murat C."/>
            <person name="Sun H."/>
            <person name="Tunlid A."/>
            <person name="Henrissat B."/>
            <person name="Grigoriev I.V."/>
            <person name="Hibbett D.S."/>
            <person name="Martin F."/>
            <person name="Nordberg H.P."/>
            <person name="Cantor M.N."/>
            <person name="Hua S.X."/>
        </authorList>
    </citation>
    <scope>NUCLEOTIDE SEQUENCE [LARGE SCALE GENOMIC DNA]</scope>
    <source>
        <strain evidence="3 4">MAFF 305830</strain>
    </source>
</reference>
<keyword evidence="4" id="KW-1185">Reference proteome</keyword>